<dbReference type="RefSeq" id="WP_165291342.1">
    <property type="nucleotide sequence ID" value="NZ_JACOIJ010000022.1"/>
</dbReference>
<reference evidence="1 2" key="1">
    <citation type="submission" date="2020-08" db="EMBL/GenBank/DDBJ databases">
        <title>Sphingobacterium sp. DN04309 isolated from aquaculture water.</title>
        <authorList>
            <person name="Zhang M."/>
        </authorList>
    </citation>
    <scope>NUCLEOTIDE SEQUENCE [LARGE SCALE GENOMIC DNA]</scope>
    <source>
        <strain evidence="1 2">DN04309</strain>
    </source>
</reference>
<proteinExistence type="predicted"/>
<dbReference type="Proteomes" id="UP000651271">
    <property type="component" value="Unassembled WGS sequence"/>
</dbReference>
<comment type="caution">
    <text evidence="1">The sequence shown here is derived from an EMBL/GenBank/DDBJ whole genome shotgun (WGS) entry which is preliminary data.</text>
</comment>
<accession>A0ABR7YFU4</accession>
<organism evidence="1 2">
    <name type="scientific">Sphingobacterium litopenaei</name>
    <dbReference type="NCBI Taxonomy" id="2763500"/>
    <lineage>
        <taxon>Bacteria</taxon>
        <taxon>Pseudomonadati</taxon>
        <taxon>Bacteroidota</taxon>
        <taxon>Sphingobacteriia</taxon>
        <taxon>Sphingobacteriales</taxon>
        <taxon>Sphingobacteriaceae</taxon>
        <taxon>Sphingobacterium</taxon>
    </lineage>
</organism>
<dbReference type="EMBL" id="JACOIJ010000022">
    <property type="protein sequence ID" value="MBD1430188.1"/>
    <property type="molecule type" value="Genomic_DNA"/>
</dbReference>
<name>A0ABR7YFU4_9SPHI</name>
<gene>
    <name evidence="1" type="ORF">H8B04_11530</name>
</gene>
<keyword evidence="2" id="KW-1185">Reference proteome</keyword>
<sequence>MIKSLSQELFDEGYNVLLNREPLKIEGSIQDFIKSQDVKDPSVYKIADLLKLSRKELEILILK</sequence>
<evidence type="ECO:0000313" key="2">
    <source>
        <dbReference type="Proteomes" id="UP000651271"/>
    </source>
</evidence>
<protein>
    <submittedName>
        <fullName evidence="1">Uncharacterized protein</fullName>
    </submittedName>
</protein>
<evidence type="ECO:0000313" key="1">
    <source>
        <dbReference type="EMBL" id="MBD1430188.1"/>
    </source>
</evidence>